<reference evidence="1 2" key="1">
    <citation type="journal article" date="2017" name="Front. Microbiol.">
        <title>Labilibaculum manganireducens gen. nov., sp. nov. and Labilibaculum filiforme sp. nov., Novel Bacteroidetes Isolated from Subsurface Sediments of the Baltic Sea.</title>
        <authorList>
            <person name="Vandieken V."/>
            <person name="Marshall I.P."/>
            <person name="Niemann H."/>
            <person name="Engelen B."/>
            <person name="Cypionka H."/>
        </authorList>
    </citation>
    <scope>NUCLEOTIDE SEQUENCE [LARGE SCALE GENOMIC DNA]</scope>
    <source>
        <strain evidence="1 2">59.16B</strain>
    </source>
</reference>
<gene>
    <name evidence="1" type="ORF">BZG02_06850</name>
</gene>
<dbReference type="EMBL" id="MVDD01000004">
    <property type="protein sequence ID" value="PKQ63742.1"/>
    <property type="molecule type" value="Genomic_DNA"/>
</dbReference>
<dbReference type="Gene3D" id="2.60.40.10">
    <property type="entry name" value="Immunoglobulins"/>
    <property type="match status" value="2"/>
</dbReference>
<keyword evidence="2" id="KW-1185">Reference proteome</keyword>
<sequence length="1883" mass="193167">MLFLLLFASVGMGTFSRLSAGGKLNKDQFFNLAPLPIPAPPVPTNDYSCAAISLIVSSSCSFSQFTNVGATIWSPGDPEYVNDDGLSDFDGGDVWFIVTVPTSGELFIKTVSDDENDAWMDKVRFAIYKGACSSPTILEDAQLDNDESLEITGISGVNAGDDLLIRVWDHHNVTGGIFELCVYDECVGIVVDAGLNDTICKSALSYSISGTSSANTSSVTWTTSGDGGFDDSSQENPIYTLGSNDKNNGSVTLTKTGYNSLGCSDVIDEMILTISPDPIAEAGDDDAICETELSYTFSGPTSSNGDIQWSTTGAGTFNDATLENPTYTFDLSDSETLTFTKTVSVNGCSNANNMDLTISESTIAIAGSGGESCDVDFTFDATTPSVGIGTWSIVSKPITGGIFSYSTNNNDPKTTVTVTAPGNYEFAWTVVNGACTDADTIGVVFIQNIFSVPGPNSNVCDTKIGRLTVISNSVGTPHWNLKSGPGTADIKTPNSFESDVEVSVFGLYEFTLTVTSGSCSVSNDMQIEFHQSPIIEGVVAASICKDSPSYEITGSSSINATDILWSTSGNGTFDDATVENPIYTIGSSDISTVTLTKTVSNIGCTPVSADMILTISEPSTVTMGLNDEVCSSANSYKVTGSTSTNASSILWTSSGSGTFDDDSAENPIYIFDSNESGVVTLTKTVNNLGCSSVSAEMLLTITPAPEGNVGVGGDACGLSYTLAATVSAGTGIWSQVTGPVGSSTIFSAINSGSSTATASEYGTYVYRWTISNGICTPYSADITVNFYETPSTATVGANQDICSDLFTTSLGGNTPAVGNGEWSQVTGPVGSSTIFSAINSGSSTAAASEYGTYVYRWTISNGTCTPSSADVTVNFYETPSTATVGANQDICSDLFTASLGGNTPAVGNGKWSQVTGPVGSSTTFSAINSGSSTAAVSEYGTYVYRWTISNGTCTASSADITVNFYETPSTATVGANQDICSDLITASLGGNTPAVGNGTWSQVTGPVGSSTTFSAINSGSSTATASEYGTYVYRWTISNGTCTASSADITVNFYETPSIATVGANQDICSDLFTTSLGGNSPVVGNGEWSQVAGPVGSSTIFSAINSGSSTAAASEYGTYVYRWTISNGTCTPSSADVTVNFYETPSTATVGANQDICSDLFTGSLGGNTPAVGNGEWSQVAGPVGSSTIFSAINSGSSTAAANAYGTYVYRWTISNGTCTASSADISVNFYETPSIATVGANQDICSDLFTASLGGNTPAVGNGEWSQVAGPVGSSTIFSAINSGSSTAAASEYGTYVYHWTISNGICTPSSADITVNFYETPSTATVGANQDICSDLFTASLGGNTPAVGNGTWSQVAGPVGSSTTFSAINSGSSTVAASEYGTYVYRWTISNGTCTASSADITVNFYETPSIATVGANQDICSDLFTASLGGNTPAVGNGTWSQVTGPVGSSTIFSAINSGSSTAAASEYGTYVYRWTISNGICTPYSADVTVNFYETPSIATVGVNQDICSDLFTASLGGNTPAVGNGEWSQVTGPVGSSTIFSAINSGSSTAAASEYGTYVYRWTISNGTCTASSADITVNFYETPSTATVGANQDICSDLFTASLGGNTPAVGNGTWSQVTGPVGSSTTFSAINSGSSTAAASEYGTYVYRWTISNGICTPSSADITVNFYETPSIATVGANQDICSDLITASLGGNTPAVGIGTWSQVTGPVGSSTIFSAINSGSSTAAASEYGTYVYRWTISNGTCTPFSADITVNFYETPSTATVGVNQDICSDLFTASLGGNTPAVGNGEWSQVTGPVGSSTTFSAINSGSSTAAASEYGTYVYRWTISNGSCSSNSADITVTYYEEASTATVGVDQYYCDQLSSGSLEGNTL</sequence>
<dbReference type="InterPro" id="IPR013783">
    <property type="entry name" value="Ig-like_fold"/>
</dbReference>
<evidence type="ECO:0000313" key="1">
    <source>
        <dbReference type="EMBL" id="PKQ63742.1"/>
    </source>
</evidence>
<evidence type="ECO:0000313" key="2">
    <source>
        <dbReference type="Proteomes" id="UP000233535"/>
    </source>
</evidence>
<dbReference type="Proteomes" id="UP000233535">
    <property type="component" value="Unassembled WGS sequence"/>
</dbReference>
<comment type="caution">
    <text evidence="1">The sequence shown here is derived from an EMBL/GenBank/DDBJ whole genome shotgun (WGS) entry which is preliminary data.</text>
</comment>
<name>A0A2N3I0B6_9BACT</name>
<organism evidence="1 2">
    <name type="scientific">Labilibaculum filiforme</name>
    <dbReference type="NCBI Taxonomy" id="1940526"/>
    <lineage>
        <taxon>Bacteria</taxon>
        <taxon>Pseudomonadati</taxon>
        <taxon>Bacteroidota</taxon>
        <taxon>Bacteroidia</taxon>
        <taxon>Marinilabiliales</taxon>
        <taxon>Marinifilaceae</taxon>
        <taxon>Labilibaculum</taxon>
    </lineage>
</organism>
<proteinExistence type="predicted"/>
<evidence type="ECO:0008006" key="3">
    <source>
        <dbReference type="Google" id="ProtNLM"/>
    </source>
</evidence>
<accession>A0A2N3I0B6</accession>
<protein>
    <recommendedName>
        <fullName evidence="3">PKD domain-containing protein</fullName>
    </recommendedName>
</protein>